<evidence type="ECO:0000313" key="2">
    <source>
        <dbReference type="EnsemblPlants" id="LPERR03G33390.1"/>
    </source>
</evidence>
<dbReference type="EnsemblPlants" id="LPERR03G33390.1">
    <property type="protein sequence ID" value="LPERR03G33390.1"/>
    <property type="gene ID" value="LPERR03G33390"/>
</dbReference>
<organism evidence="2 3">
    <name type="scientific">Leersia perrieri</name>
    <dbReference type="NCBI Taxonomy" id="77586"/>
    <lineage>
        <taxon>Eukaryota</taxon>
        <taxon>Viridiplantae</taxon>
        <taxon>Streptophyta</taxon>
        <taxon>Embryophyta</taxon>
        <taxon>Tracheophyta</taxon>
        <taxon>Spermatophyta</taxon>
        <taxon>Magnoliopsida</taxon>
        <taxon>Liliopsida</taxon>
        <taxon>Poales</taxon>
        <taxon>Poaceae</taxon>
        <taxon>BOP clade</taxon>
        <taxon>Oryzoideae</taxon>
        <taxon>Oryzeae</taxon>
        <taxon>Oryzinae</taxon>
        <taxon>Leersia</taxon>
    </lineage>
</organism>
<feature type="compositionally biased region" description="Basic and acidic residues" evidence="1">
    <location>
        <begin position="1"/>
        <end position="19"/>
    </location>
</feature>
<reference evidence="2 3" key="1">
    <citation type="submission" date="2012-08" db="EMBL/GenBank/DDBJ databases">
        <title>Oryza genome evolution.</title>
        <authorList>
            <person name="Wing R.A."/>
        </authorList>
    </citation>
    <scope>NUCLEOTIDE SEQUENCE</scope>
</reference>
<dbReference type="HOGENOM" id="CLU_2336693_0_0_1"/>
<evidence type="ECO:0000256" key="1">
    <source>
        <dbReference type="SAM" id="MobiDB-lite"/>
    </source>
</evidence>
<dbReference type="Gramene" id="LPERR03G33390.1">
    <property type="protein sequence ID" value="LPERR03G33390.1"/>
    <property type="gene ID" value="LPERR03G33390"/>
</dbReference>
<dbReference type="AlphaFoldDB" id="A0A0D9W0U5"/>
<accession>A0A0D9W0U5</accession>
<keyword evidence="3" id="KW-1185">Reference proteome</keyword>
<reference evidence="2" key="3">
    <citation type="submission" date="2015-04" db="UniProtKB">
        <authorList>
            <consortium name="EnsemblPlants"/>
        </authorList>
    </citation>
    <scope>IDENTIFICATION</scope>
</reference>
<evidence type="ECO:0000313" key="3">
    <source>
        <dbReference type="Proteomes" id="UP000032180"/>
    </source>
</evidence>
<dbReference type="Proteomes" id="UP000032180">
    <property type="component" value="Chromosome 3"/>
</dbReference>
<name>A0A0D9W0U5_9ORYZ</name>
<protein>
    <submittedName>
        <fullName evidence="2">Uncharacterized protein</fullName>
    </submittedName>
</protein>
<reference evidence="3" key="2">
    <citation type="submission" date="2013-12" db="EMBL/GenBank/DDBJ databases">
        <authorList>
            <person name="Yu Y."/>
            <person name="Lee S."/>
            <person name="de Baynast K."/>
            <person name="Wissotski M."/>
            <person name="Liu L."/>
            <person name="Talag J."/>
            <person name="Goicoechea J."/>
            <person name="Angelova A."/>
            <person name="Jetty R."/>
            <person name="Kudrna D."/>
            <person name="Golser W."/>
            <person name="Rivera L."/>
            <person name="Zhang J."/>
            <person name="Wing R."/>
        </authorList>
    </citation>
    <scope>NUCLEOTIDE SEQUENCE</scope>
</reference>
<feature type="region of interest" description="Disordered" evidence="1">
    <location>
        <begin position="1"/>
        <end position="43"/>
    </location>
</feature>
<sequence length="98" mass="11589">MVGEETHLARLFCEGERTKRPPPNRTGPEPEEKRMRRKNQKATREREWLEWGWEPVRSVRWPLEVGHRPSRFWLGVGSGSVRLGPCTRTPEVWADQTR</sequence>
<proteinExistence type="predicted"/>